<accession>A0A8S4SDN6</accession>
<reference evidence="1" key="1">
    <citation type="submission" date="2022-03" db="EMBL/GenBank/DDBJ databases">
        <authorList>
            <person name="Lindestad O."/>
        </authorList>
    </citation>
    <scope>NUCLEOTIDE SEQUENCE</scope>
</reference>
<proteinExistence type="predicted"/>
<organism evidence="1 2">
    <name type="scientific">Pararge aegeria aegeria</name>
    <dbReference type="NCBI Taxonomy" id="348720"/>
    <lineage>
        <taxon>Eukaryota</taxon>
        <taxon>Metazoa</taxon>
        <taxon>Ecdysozoa</taxon>
        <taxon>Arthropoda</taxon>
        <taxon>Hexapoda</taxon>
        <taxon>Insecta</taxon>
        <taxon>Pterygota</taxon>
        <taxon>Neoptera</taxon>
        <taxon>Endopterygota</taxon>
        <taxon>Lepidoptera</taxon>
        <taxon>Glossata</taxon>
        <taxon>Ditrysia</taxon>
        <taxon>Papilionoidea</taxon>
        <taxon>Nymphalidae</taxon>
        <taxon>Satyrinae</taxon>
        <taxon>Satyrini</taxon>
        <taxon>Parargina</taxon>
        <taxon>Pararge</taxon>
    </lineage>
</organism>
<dbReference type="EMBL" id="CAKXAJ010026152">
    <property type="protein sequence ID" value="CAH2259313.1"/>
    <property type="molecule type" value="Genomic_DNA"/>
</dbReference>
<protein>
    <submittedName>
        <fullName evidence="1">Jg10044 protein</fullName>
    </submittedName>
</protein>
<name>A0A8S4SDN6_9NEOP</name>
<evidence type="ECO:0000313" key="1">
    <source>
        <dbReference type="EMBL" id="CAH2259313.1"/>
    </source>
</evidence>
<dbReference type="Proteomes" id="UP000838756">
    <property type="component" value="Unassembled WGS sequence"/>
</dbReference>
<keyword evidence="2" id="KW-1185">Reference proteome</keyword>
<comment type="caution">
    <text evidence="1">The sequence shown here is derived from an EMBL/GenBank/DDBJ whole genome shotgun (WGS) entry which is preliminary data.</text>
</comment>
<sequence>MESKERHLVTILFLFAHRDSIMEGRANRLLAEQGNYWGGKRFVESTLLEIFDEFVYLGNMIQVEGRLIGRRSNFEKSESPNPTRTRAAFRKFRDIFSLKIFEQFVLPVNSKTWSLRECRVAPWLLMMVR</sequence>
<evidence type="ECO:0000313" key="2">
    <source>
        <dbReference type="Proteomes" id="UP000838756"/>
    </source>
</evidence>
<gene>
    <name evidence="1" type="primary">jg10044</name>
    <name evidence="1" type="ORF">PAEG_LOCUS23576</name>
</gene>
<dbReference type="AlphaFoldDB" id="A0A8S4SDN6"/>